<dbReference type="RefSeq" id="XP_040614551.1">
    <property type="nucleotide sequence ID" value="XM_040766964.1"/>
</dbReference>
<accession>A0A0C2IBB5</accession>
<dbReference type="Pfam" id="PF23948">
    <property type="entry name" value="ARM_5"/>
    <property type="match status" value="1"/>
</dbReference>
<evidence type="ECO:0000313" key="3">
    <source>
        <dbReference type="Proteomes" id="UP000031575"/>
    </source>
</evidence>
<dbReference type="HOGENOM" id="CLU_1518810_0_0_1"/>
<comment type="caution">
    <text evidence="2">The sequence shown here is derived from an EMBL/GenBank/DDBJ whole genome shotgun (WGS) entry which is preliminary data.</text>
</comment>
<keyword evidence="3" id="KW-1185">Reference proteome</keyword>
<reference evidence="2 3" key="1">
    <citation type="journal article" date="2014" name="BMC Genomics">
        <title>Comparative genomics of the major fungal agents of human and animal Sporotrichosis: Sporothrix schenckii and Sporothrix brasiliensis.</title>
        <authorList>
            <person name="Teixeira M.M."/>
            <person name="de Almeida L.G."/>
            <person name="Kubitschek-Barreira P."/>
            <person name="Alves F.L."/>
            <person name="Kioshima E.S."/>
            <person name="Abadio A.K."/>
            <person name="Fernandes L."/>
            <person name="Derengowski L.S."/>
            <person name="Ferreira K.S."/>
            <person name="Souza R.C."/>
            <person name="Ruiz J.C."/>
            <person name="de Andrade N.C."/>
            <person name="Paes H.C."/>
            <person name="Nicola A.M."/>
            <person name="Albuquerque P."/>
            <person name="Gerber A.L."/>
            <person name="Martins V.P."/>
            <person name="Peconick L.D."/>
            <person name="Neto A.V."/>
            <person name="Chaucanez C.B."/>
            <person name="Silva P.A."/>
            <person name="Cunha O.L."/>
            <person name="de Oliveira F.F."/>
            <person name="dos Santos T.C."/>
            <person name="Barros A.L."/>
            <person name="Soares M.A."/>
            <person name="de Oliveira L.M."/>
            <person name="Marini M.M."/>
            <person name="Villalobos-Duno H."/>
            <person name="Cunha M.M."/>
            <person name="de Hoog S."/>
            <person name="da Silveira J.F."/>
            <person name="Henrissat B."/>
            <person name="Nino-Vega G.A."/>
            <person name="Cisalpino P.S."/>
            <person name="Mora-Montes H.M."/>
            <person name="Almeida S.R."/>
            <person name="Stajich J.E."/>
            <person name="Lopes-Bezerra L.M."/>
            <person name="Vasconcelos A.T."/>
            <person name="Felipe M.S."/>
        </authorList>
    </citation>
    <scope>NUCLEOTIDE SEQUENCE [LARGE SCALE GENOMIC DNA]</scope>
    <source>
        <strain evidence="2 3">5110</strain>
    </source>
</reference>
<dbReference type="OrthoDB" id="427518at2759"/>
<dbReference type="EMBL" id="AWTV01000011">
    <property type="protein sequence ID" value="KIH86541.1"/>
    <property type="molecule type" value="Genomic_DNA"/>
</dbReference>
<dbReference type="InterPro" id="IPR056251">
    <property type="entry name" value="Arm_rpt_dom"/>
</dbReference>
<dbReference type="AlphaFoldDB" id="A0A0C2IBB5"/>
<name>A0A0C2IBB5_9PEZI</name>
<feature type="domain" description="Arm-like repeat" evidence="1">
    <location>
        <begin position="2"/>
        <end position="177"/>
    </location>
</feature>
<evidence type="ECO:0000259" key="1">
    <source>
        <dbReference type="Pfam" id="PF23948"/>
    </source>
</evidence>
<dbReference type="Proteomes" id="UP000031575">
    <property type="component" value="Unassembled WGS sequence"/>
</dbReference>
<sequence length="177" mass="19427">MSQPTTTTDLVKRLQDTAIREEERIALDALATEMVQVLREEKLVRLGHEAAALAVVASPESYRDLLWAFANAITEGTADGNVLDPFLCKTFVRVLRCSIPRDLAGRTSTTVDSRLGTVLVSLKRRLESAVAQGDPNAEYQLVSTLGSVLHAMYDVQMVGIDRETVQKPLLDTLDTLS</sequence>
<dbReference type="VEuPathDB" id="FungiDB:SPBR_08726"/>
<organism evidence="2 3">
    <name type="scientific">Sporothrix brasiliensis 5110</name>
    <dbReference type="NCBI Taxonomy" id="1398154"/>
    <lineage>
        <taxon>Eukaryota</taxon>
        <taxon>Fungi</taxon>
        <taxon>Dikarya</taxon>
        <taxon>Ascomycota</taxon>
        <taxon>Pezizomycotina</taxon>
        <taxon>Sordariomycetes</taxon>
        <taxon>Sordariomycetidae</taxon>
        <taxon>Ophiostomatales</taxon>
        <taxon>Ophiostomataceae</taxon>
        <taxon>Sporothrix</taxon>
    </lineage>
</organism>
<dbReference type="GeneID" id="63681885"/>
<protein>
    <recommendedName>
        <fullName evidence="1">Arm-like repeat domain-containing protein</fullName>
    </recommendedName>
</protein>
<gene>
    <name evidence="2" type="ORF">SPBR_08726</name>
</gene>
<evidence type="ECO:0000313" key="2">
    <source>
        <dbReference type="EMBL" id="KIH86541.1"/>
    </source>
</evidence>
<proteinExistence type="predicted"/>